<proteinExistence type="predicted"/>
<reference evidence="1" key="1">
    <citation type="submission" date="2021-01" db="EMBL/GenBank/DDBJ databases">
        <authorList>
            <person name="Corre E."/>
            <person name="Pelletier E."/>
            <person name="Niang G."/>
            <person name="Scheremetjew M."/>
            <person name="Finn R."/>
            <person name="Kale V."/>
            <person name="Holt S."/>
            <person name="Cochrane G."/>
            <person name="Meng A."/>
            <person name="Brown T."/>
            <person name="Cohen L."/>
        </authorList>
    </citation>
    <scope>NUCLEOTIDE SEQUENCE</scope>
    <source>
        <strain evidence="1">NY070348D</strain>
    </source>
</reference>
<evidence type="ECO:0000313" key="1">
    <source>
        <dbReference type="EMBL" id="CAD9706265.1"/>
    </source>
</evidence>
<dbReference type="EMBL" id="HBHK01026505">
    <property type="protein sequence ID" value="CAD9706265.1"/>
    <property type="molecule type" value="Transcribed_RNA"/>
</dbReference>
<name>A0A7S2SPS8_9STRA</name>
<protein>
    <submittedName>
        <fullName evidence="1">Uncharacterized protein</fullName>
    </submittedName>
</protein>
<sequence length="321" mass="36605">MIPKRKLANVANGNLCQRLLGNAHVGGRGFVSFANDRSPGRKNYRLWVASSEDMDQSRYSQDVDDEHVIRPWGFVSQPRVAKIVGPRHSLSEHTLVRTTPHLNETDRNFSEKTLGTEEELCQGALHAYLYLMDNFKANANPSTDQVPEDDSIPEVEELMSPGLYDLYCQQLRAYHVKGLVPRLEYNRETVSVTLLNTWFELQGADTYDSIWGFKTEDLTKFVKMNLFDTGDRNLPFRGVAAFCIESLESFNVEGGKVEHSVEEPMSLAKHYWVMETTCRYEYNSDLGEPEFDPPNFTIRNINDAVEAKEHEKCSPTQIIQG</sequence>
<accession>A0A7S2SPS8</accession>
<gene>
    <name evidence="1" type="ORF">QSP1433_LOCUS16666</name>
</gene>
<organism evidence="1">
    <name type="scientific">Mucochytrium quahogii</name>
    <dbReference type="NCBI Taxonomy" id="96639"/>
    <lineage>
        <taxon>Eukaryota</taxon>
        <taxon>Sar</taxon>
        <taxon>Stramenopiles</taxon>
        <taxon>Bigyra</taxon>
        <taxon>Labyrinthulomycetes</taxon>
        <taxon>Thraustochytrida</taxon>
        <taxon>Thraustochytriidae</taxon>
        <taxon>Mucochytrium</taxon>
    </lineage>
</organism>
<dbReference type="AlphaFoldDB" id="A0A7S2SPS8"/>